<protein>
    <submittedName>
        <fullName evidence="1">CLUMA_CG013578, isoform A</fullName>
    </submittedName>
</protein>
<name>A0A1J1IP84_9DIPT</name>
<evidence type="ECO:0000313" key="2">
    <source>
        <dbReference type="Proteomes" id="UP000183832"/>
    </source>
</evidence>
<reference evidence="1 2" key="1">
    <citation type="submission" date="2015-04" db="EMBL/GenBank/DDBJ databases">
        <authorList>
            <person name="Syromyatnikov M.Y."/>
            <person name="Popov V.N."/>
        </authorList>
    </citation>
    <scope>NUCLEOTIDE SEQUENCE [LARGE SCALE GENOMIC DNA]</scope>
</reference>
<accession>A0A1J1IP84</accession>
<dbReference type="EMBL" id="CVRI01000054">
    <property type="protein sequence ID" value="CRL00305.1"/>
    <property type="molecule type" value="Genomic_DNA"/>
</dbReference>
<sequence>MHEGFLKLTDHDVINATISCSTKTFFMKHEKGLSTYDVDLLRNISRPNFERQSTSFEAQITVRFVVQNMDET</sequence>
<proteinExistence type="predicted"/>
<dbReference type="AlphaFoldDB" id="A0A1J1IP84"/>
<keyword evidence="2" id="KW-1185">Reference proteome</keyword>
<dbReference type="Proteomes" id="UP000183832">
    <property type="component" value="Unassembled WGS sequence"/>
</dbReference>
<organism evidence="1 2">
    <name type="scientific">Clunio marinus</name>
    <dbReference type="NCBI Taxonomy" id="568069"/>
    <lineage>
        <taxon>Eukaryota</taxon>
        <taxon>Metazoa</taxon>
        <taxon>Ecdysozoa</taxon>
        <taxon>Arthropoda</taxon>
        <taxon>Hexapoda</taxon>
        <taxon>Insecta</taxon>
        <taxon>Pterygota</taxon>
        <taxon>Neoptera</taxon>
        <taxon>Endopterygota</taxon>
        <taxon>Diptera</taxon>
        <taxon>Nematocera</taxon>
        <taxon>Chironomoidea</taxon>
        <taxon>Chironomidae</taxon>
        <taxon>Clunio</taxon>
    </lineage>
</organism>
<gene>
    <name evidence="1" type="ORF">CLUMA_CG013578</name>
</gene>
<evidence type="ECO:0000313" key="1">
    <source>
        <dbReference type="EMBL" id="CRL00305.1"/>
    </source>
</evidence>